<accession>A0AAJ0GFN9</accession>
<evidence type="ECO:0000313" key="1">
    <source>
        <dbReference type="EMBL" id="KAK3056641.1"/>
    </source>
</evidence>
<keyword evidence="2" id="KW-1185">Reference proteome</keyword>
<sequence length="303" mass="34664">MAYRDTRLAVPPDPDYLITLDRRRNLHSYSRDLLLRFLPLLATDTDHGNVPPGTVADDYVSHSDDVEENGGFRGLVMRQLDETYSFVLSTIGEARSEIEASRTLNDALEACLRRDEATNHHNDSSINETNTLFRGLAEVSKQTDSPRVGRGLSTFFLANAPLLFEISDNYGVVLLSHAIHRAIMPCDVKIACQVEVLREFPDIVDMLRRSRRLHAATLRSVLIHIANTCGPFDYQRGPRSRNRRWDASRPYERDFERTLAPRPNARRRRSFSGFGNDDYSDPVEEIIYQAGRLEDHIDRSYEL</sequence>
<evidence type="ECO:0000313" key="2">
    <source>
        <dbReference type="Proteomes" id="UP001271007"/>
    </source>
</evidence>
<comment type="caution">
    <text evidence="1">The sequence shown here is derived from an EMBL/GenBank/DDBJ whole genome shotgun (WGS) entry which is preliminary data.</text>
</comment>
<name>A0AAJ0GFN9_9PEZI</name>
<gene>
    <name evidence="1" type="ORF">LTR09_002434</name>
</gene>
<organism evidence="1 2">
    <name type="scientific">Extremus antarcticus</name>
    <dbReference type="NCBI Taxonomy" id="702011"/>
    <lineage>
        <taxon>Eukaryota</taxon>
        <taxon>Fungi</taxon>
        <taxon>Dikarya</taxon>
        <taxon>Ascomycota</taxon>
        <taxon>Pezizomycotina</taxon>
        <taxon>Dothideomycetes</taxon>
        <taxon>Dothideomycetidae</taxon>
        <taxon>Mycosphaerellales</taxon>
        <taxon>Extremaceae</taxon>
        <taxon>Extremus</taxon>
    </lineage>
</organism>
<dbReference type="EMBL" id="JAWDJX010000005">
    <property type="protein sequence ID" value="KAK3056641.1"/>
    <property type="molecule type" value="Genomic_DNA"/>
</dbReference>
<dbReference type="Proteomes" id="UP001271007">
    <property type="component" value="Unassembled WGS sequence"/>
</dbReference>
<dbReference type="AlphaFoldDB" id="A0AAJ0GFN9"/>
<reference evidence="1" key="1">
    <citation type="submission" date="2023-04" db="EMBL/GenBank/DDBJ databases">
        <title>Black Yeasts Isolated from many extreme environments.</title>
        <authorList>
            <person name="Coleine C."/>
            <person name="Stajich J.E."/>
            <person name="Selbmann L."/>
        </authorList>
    </citation>
    <scope>NUCLEOTIDE SEQUENCE</scope>
    <source>
        <strain evidence="1">CCFEE 5312</strain>
    </source>
</reference>
<proteinExistence type="predicted"/>
<protein>
    <submittedName>
        <fullName evidence="1">Uncharacterized protein</fullName>
    </submittedName>
</protein>